<protein>
    <recommendedName>
        <fullName evidence="5">WD40 domain-containing protein</fullName>
    </recommendedName>
</protein>
<comment type="caution">
    <text evidence="3">The sequence shown here is derived from an EMBL/GenBank/DDBJ whole genome shotgun (WGS) entry which is preliminary data.</text>
</comment>
<dbReference type="AlphaFoldDB" id="A0A372ZR96"/>
<name>A0A372ZR96_9ACTN</name>
<sequence>MSRTTRTTRNRWLAGGGGILAAAAVLAVTAAPAQAAPLPRGTTQVSVGPNGAAPDNLSTTQGISANGRYALFTSRATNLLPNPPVGWSNAYVKDLRTGRLEQVNLSDAGGALSGSTDQAGISADGRYVVFDSEDENVAPGAQVKNRTEVYIRDRRTGRTELVSDSPTNTDADQYHGSYNAQVSGNGRYVVFVSSRKDLDPTVVEPEPEPDSGTAPSLARPYTWKINVYLTDRWTHTTRLVTRDYNGRAGENTSFRPTISTDGRTIGFGSSSALLPSEETPALAASPGAGDVDLPPGAEADQPAGAQPLLARPTTATYYTYDVASRKISPASYDTEGKLTSAAFDATISPDGRYAVYALPEPGGSTSGHRYHTVLHVRDLRTGTVTRVSGGLPGTSSVGSSGHGSITADHRWVYFSSAADNLVPGPQHPGWDVYRQDLRTGRTERVATAPDGSFGNGSSRDPVVAASGRTVLFDSTSGNLVADADGPAAEENTQVFAKPAGRHQGLDAAQDDDGQGDDQGDGQGEGWDD</sequence>
<keyword evidence="2" id="KW-0732">Signal</keyword>
<proteinExistence type="predicted"/>
<accession>A0A372ZR96</accession>
<evidence type="ECO:0000313" key="3">
    <source>
        <dbReference type="EMBL" id="RGD58012.1"/>
    </source>
</evidence>
<feature type="signal peptide" evidence="2">
    <location>
        <begin position="1"/>
        <end position="35"/>
    </location>
</feature>
<dbReference type="EMBL" id="QVIG01000001">
    <property type="protein sequence ID" value="RGD58012.1"/>
    <property type="molecule type" value="Genomic_DNA"/>
</dbReference>
<gene>
    <name evidence="3" type="ORF">DR950_09625</name>
</gene>
<evidence type="ECO:0000256" key="2">
    <source>
        <dbReference type="SAM" id="SignalP"/>
    </source>
</evidence>
<evidence type="ECO:0008006" key="5">
    <source>
        <dbReference type="Google" id="ProtNLM"/>
    </source>
</evidence>
<reference evidence="3 4" key="1">
    <citation type="submission" date="2018-08" db="EMBL/GenBank/DDBJ databases">
        <title>Diversity &amp; Physiological Properties of Lignin-Decomposing Actinobacteria from Soil.</title>
        <authorList>
            <person name="Roh S.G."/>
            <person name="Kim S.B."/>
        </authorList>
    </citation>
    <scope>NUCLEOTIDE SEQUENCE [LARGE SCALE GENOMIC DNA]</scope>
    <source>
        <strain evidence="3 4">MMS17-GH009</strain>
    </source>
</reference>
<dbReference type="SUPFAM" id="SSF82171">
    <property type="entry name" value="DPP6 N-terminal domain-like"/>
    <property type="match status" value="1"/>
</dbReference>
<keyword evidence="4" id="KW-1185">Reference proteome</keyword>
<feature type="region of interest" description="Disordered" evidence="1">
    <location>
        <begin position="481"/>
        <end position="528"/>
    </location>
</feature>
<organism evidence="3 4">
    <name type="scientific">Kitasatospora xanthocidica</name>
    <dbReference type="NCBI Taxonomy" id="83382"/>
    <lineage>
        <taxon>Bacteria</taxon>
        <taxon>Bacillati</taxon>
        <taxon>Actinomycetota</taxon>
        <taxon>Actinomycetes</taxon>
        <taxon>Kitasatosporales</taxon>
        <taxon>Streptomycetaceae</taxon>
        <taxon>Kitasatospora</taxon>
    </lineage>
</organism>
<dbReference type="Proteomes" id="UP000263377">
    <property type="component" value="Unassembled WGS sequence"/>
</dbReference>
<dbReference type="InterPro" id="IPR006311">
    <property type="entry name" value="TAT_signal"/>
</dbReference>
<feature type="chain" id="PRO_5016821246" description="WD40 domain-containing protein" evidence="2">
    <location>
        <begin position="36"/>
        <end position="528"/>
    </location>
</feature>
<evidence type="ECO:0000313" key="4">
    <source>
        <dbReference type="Proteomes" id="UP000263377"/>
    </source>
</evidence>
<dbReference type="PROSITE" id="PS51318">
    <property type="entry name" value="TAT"/>
    <property type="match status" value="1"/>
</dbReference>
<dbReference type="RefSeq" id="WP_117486690.1">
    <property type="nucleotide sequence ID" value="NZ_QVIG01000001.1"/>
</dbReference>
<evidence type="ECO:0000256" key="1">
    <source>
        <dbReference type="SAM" id="MobiDB-lite"/>
    </source>
</evidence>
<feature type="compositionally biased region" description="Acidic residues" evidence="1">
    <location>
        <begin position="508"/>
        <end position="528"/>
    </location>
</feature>